<name>A0A133UMF1_9EURY</name>
<accession>A0A133UMF1</accession>
<dbReference type="InterPro" id="IPR052024">
    <property type="entry name" value="Methanogen_methyltrans"/>
</dbReference>
<dbReference type="EMBL" id="LHXO01000019">
    <property type="protein sequence ID" value="KXA95290.1"/>
    <property type="molecule type" value="Genomic_DNA"/>
</dbReference>
<dbReference type="Proteomes" id="UP000070284">
    <property type="component" value="Unassembled WGS sequence"/>
</dbReference>
<dbReference type="Gene3D" id="3.20.20.210">
    <property type="match status" value="1"/>
</dbReference>
<dbReference type="GO" id="GO:0006779">
    <property type="term" value="P:porphyrin-containing compound biosynthetic process"/>
    <property type="evidence" value="ECO:0007669"/>
    <property type="project" value="InterPro"/>
</dbReference>
<reference evidence="2 3" key="1">
    <citation type="journal article" date="2016" name="Sci. Rep.">
        <title>Metabolic traits of an uncultured archaeal lineage -MSBL1- from brine pools of the Red Sea.</title>
        <authorList>
            <person name="Mwirichia R."/>
            <person name="Alam I."/>
            <person name="Rashid M."/>
            <person name="Vinu M."/>
            <person name="Ba-Alawi W."/>
            <person name="Anthony Kamau A."/>
            <person name="Kamanda Ngugi D."/>
            <person name="Goker M."/>
            <person name="Klenk H.P."/>
            <person name="Bajic V."/>
            <person name="Stingl U."/>
        </authorList>
    </citation>
    <scope>NUCLEOTIDE SEQUENCE [LARGE SCALE GENOMIC DNA]</scope>
    <source>
        <strain evidence="2">SCGC-AAA259E19</strain>
    </source>
</reference>
<evidence type="ECO:0000313" key="2">
    <source>
        <dbReference type="EMBL" id="KXA95290.1"/>
    </source>
</evidence>
<dbReference type="PATRIC" id="fig|1698264.3.peg.815"/>
<feature type="domain" description="Uroporphyrinogen decarboxylase (URO-D)" evidence="1">
    <location>
        <begin position="83"/>
        <end position="309"/>
    </location>
</feature>
<dbReference type="Pfam" id="PF01208">
    <property type="entry name" value="URO-D"/>
    <property type="match status" value="1"/>
</dbReference>
<organism evidence="2 3">
    <name type="scientific">candidate division MSBL1 archaeon SCGC-AAA259E19</name>
    <dbReference type="NCBI Taxonomy" id="1698264"/>
    <lineage>
        <taxon>Archaea</taxon>
        <taxon>Methanobacteriati</taxon>
        <taxon>Methanobacteriota</taxon>
        <taxon>candidate division MSBL1</taxon>
    </lineage>
</organism>
<evidence type="ECO:0000259" key="1">
    <source>
        <dbReference type="Pfam" id="PF01208"/>
    </source>
</evidence>
<sequence>MESKERVTSAVDFKRPDQLPFEWYKHGIMEDDLTRTDMAGVKIPTGALEKKEYMRRDDGRLTRLDGWGCTWERNPELDTMGQVVGHPFEDWEKFDSYREPELKTQEGFPKLDRDIKRLKEHGNLYILGGLGHLLWERMYFLRGLRNLMIDLKKKPERIEELADLIVKVRLDLIDVYSQYEVDAVSFADDWGTQEGLQIEPEDWRRFFKPKYSKIFSKAHENNLHVYMHSCGYIKDIIPDLIEIGVDILQLDQPELIGVDELGEEFSGKVCFDCPPDIQRVYSKNDPNLIRKEIKHMVESLSTNQGGYIARNYPATKQIGIKKRSVEEAYNAFKEIEKYQKQC</sequence>
<dbReference type="InterPro" id="IPR000257">
    <property type="entry name" value="Uroporphyrinogen_deCOase"/>
</dbReference>
<protein>
    <recommendedName>
        <fullName evidence="1">Uroporphyrinogen decarboxylase (URO-D) domain-containing protein</fullName>
    </recommendedName>
</protein>
<evidence type="ECO:0000313" key="3">
    <source>
        <dbReference type="Proteomes" id="UP000070284"/>
    </source>
</evidence>
<dbReference type="PANTHER" id="PTHR47099:SF1">
    <property type="entry name" value="METHYLCOBAMIDE:COM METHYLTRANSFERASE MTBA"/>
    <property type="match status" value="1"/>
</dbReference>
<dbReference type="InterPro" id="IPR038071">
    <property type="entry name" value="UROD/MetE-like_sf"/>
</dbReference>
<keyword evidence="3" id="KW-1185">Reference proteome</keyword>
<gene>
    <name evidence="2" type="ORF">AKJ65_02065</name>
</gene>
<comment type="caution">
    <text evidence="2">The sequence shown here is derived from an EMBL/GenBank/DDBJ whole genome shotgun (WGS) entry which is preliminary data.</text>
</comment>
<proteinExistence type="predicted"/>
<dbReference type="GO" id="GO:0004853">
    <property type="term" value="F:uroporphyrinogen decarboxylase activity"/>
    <property type="evidence" value="ECO:0007669"/>
    <property type="project" value="InterPro"/>
</dbReference>
<dbReference type="AlphaFoldDB" id="A0A133UMF1"/>
<dbReference type="PANTHER" id="PTHR47099">
    <property type="entry name" value="METHYLCOBAMIDE:COM METHYLTRANSFERASE MTBA"/>
    <property type="match status" value="1"/>
</dbReference>
<dbReference type="SUPFAM" id="SSF51726">
    <property type="entry name" value="UROD/MetE-like"/>
    <property type="match status" value="1"/>
</dbReference>